<reference evidence="7" key="1">
    <citation type="journal article" date="2019" name="Int. J. Syst. Evol. Microbiol.">
        <title>The Global Catalogue of Microorganisms (GCM) 10K type strain sequencing project: providing services to taxonomists for standard genome sequencing and annotation.</title>
        <authorList>
            <consortium name="The Broad Institute Genomics Platform"/>
            <consortium name="The Broad Institute Genome Sequencing Center for Infectious Disease"/>
            <person name="Wu L."/>
            <person name="Ma J."/>
        </authorList>
    </citation>
    <scope>NUCLEOTIDE SEQUENCE [LARGE SCALE GENOMIC DNA]</scope>
    <source>
        <strain evidence="7">JCM 9373</strain>
    </source>
</reference>
<evidence type="ECO:0000259" key="5">
    <source>
        <dbReference type="PROSITE" id="PS50977"/>
    </source>
</evidence>
<dbReference type="InterPro" id="IPR023772">
    <property type="entry name" value="DNA-bd_HTH_TetR-type_CS"/>
</dbReference>
<dbReference type="PROSITE" id="PS50977">
    <property type="entry name" value="HTH_TETR_2"/>
    <property type="match status" value="1"/>
</dbReference>
<dbReference type="SUPFAM" id="SSF46689">
    <property type="entry name" value="Homeodomain-like"/>
    <property type="match status" value="1"/>
</dbReference>
<evidence type="ECO:0000313" key="7">
    <source>
        <dbReference type="Proteomes" id="UP001500320"/>
    </source>
</evidence>
<dbReference type="EMBL" id="BAAAUT010000014">
    <property type="protein sequence ID" value="GAA3130429.1"/>
    <property type="molecule type" value="Genomic_DNA"/>
</dbReference>
<dbReference type="PROSITE" id="PS01081">
    <property type="entry name" value="HTH_TETR_1"/>
    <property type="match status" value="1"/>
</dbReference>
<accession>A0ABP6N039</accession>
<dbReference type="RefSeq" id="WP_344858333.1">
    <property type="nucleotide sequence ID" value="NZ_BAAAUT010000014.1"/>
</dbReference>
<dbReference type="SUPFAM" id="SSF48498">
    <property type="entry name" value="Tetracyclin repressor-like, C-terminal domain"/>
    <property type="match status" value="1"/>
</dbReference>
<dbReference type="Proteomes" id="UP001500320">
    <property type="component" value="Unassembled WGS sequence"/>
</dbReference>
<dbReference type="InterPro" id="IPR036271">
    <property type="entry name" value="Tet_transcr_reg_TetR-rel_C_sf"/>
</dbReference>
<dbReference type="PANTHER" id="PTHR30055:SF148">
    <property type="entry name" value="TETR-FAMILY TRANSCRIPTIONAL REGULATOR"/>
    <property type="match status" value="1"/>
</dbReference>
<evidence type="ECO:0000313" key="6">
    <source>
        <dbReference type="EMBL" id="GAA3130429.1"/>
    </source>
</evidence>
<dbReference type="InterPro" id="IPR009057">
    <property type="entry name" value="Homeodomain-like_sf"/>
</dbReference>
<evidence type="ECO:0000256" key="3">
    <source>
        <dbReference type="ARBA" id="ARBA00023163"/>
    </source>
</evidence>
<evidence type="ECO:0000256" key="1">
    <source>
        <dbReference type="ARBA" id="ARBA00023015"/>
    </source>
</evidence>
<keyword evidence="3" id="KW-0804">Transcription</keyword>
<keyword evidence="1" id="KW-0805">Transcription regulation</keyword>
<keyword evidence="2 4" id="KW-0238">DNA-binding</keyword>
<gene>
    <name evidence="6" type="ORF">GCM10010466_21370</name>
</gene>
<protein>
    <submittedName>
        <fullName evidence="6">TetR/AcrR family transcriptional regulator</fullName>
    </submittedName>
</protein>
<dbReference type="PANTHER" id="PTHR30055">
    <property type="entry name" value="HTH-TYPE TRANSCRIPTIONAL REGULATOR RUTR"/>
    <property type="match status" value="1"/>
</dbReference>
<dbReference type="InterPro" id="IPR001647">
    <property type="entry name" value="HTH_TetR"/>
</dbReference>
<dbReference type="Pfam" id="PF16859">
    <property type="entry name" value="TetR_C_11"/>
    <property type="match status" value="1"/>
</dbReference>
<dbReference type="InterPro" id="IPR050109">
    <property type="entry name" value="HTH-type_TetR-like_transc_reg"/>
</dbReference>
<comment type="caution">
    <text evidence="6">The sequence shown here is derived from an EMBL/GenBank/DDBJ whole genome shotgun (WGS) entry which is preliminary data.</text>
</comment>
<dbReference type="PRINTS" id="PR00455">
    <property type="entry name" value="HTHTETR"/>
</dbReference>
<proteinExistence type="predicted"/>
<feature type="domain" description="HTH tetR-type" evidence="5">
    <location>
        <begin position="11"/>
        <end position="71"/>
    </location>
</feature>
<dbReference type="InterPro" id="IPR011075">
    <property type="entry name" value="TetR_C"/>
</dbReference>
<evidence type="ECO:0000256" key="2">
    <source>
        <dbReference type="ARBA" id="ARBA00023125"/>
    </source>
</evidence>
<feature type="DNA-binding region" description="H-T-H motif" evidence="4">
    <location>
        <begin position="34"/>
        <end position="53"/>
    </location>
</feature>
<keyword evidence="7" id="KW-1185">Reference proteome</keyword>
<sequence length="198" mass="20881">MGNERGRPRRPETDAAILDATIELLREAGYGGMSIEAVAARAGVTRPTVYRRWPDKAHLVIDALSRAVPVAPAPDTGDTRTDLRLVAHGLVDRLVRTGVAPVVLALHADSIGREELAGPLRELYLRPRLGTITDVVARGIARGDLPPGTSPAVARDLIAGPLVYRGLVTGDLTDADVDELLDAAWRALTSPSGPAAPA</sequence>
<dbReference type="Pfam" id="PF00440">
    <property type="entry name" value="TetR_N"/>
    <property type="match status" value="1"/>
</dbReference>
<organism evidence="6 7">
    <name type="scientific">Planomonospora alba</name>
    <dbReference type="NCBI Taxonomy" id="161354"/>
    <lineage>
        <taxon>Bacteria</taxon>
        <taxon>Bacillati</taxon>
        <taxon>Actinomycetota</taxon>
        <taxon>Actinomycetes</taxon>
        <taxon>Streptosporangiales</taxon>
        <taxon>Streptosporangiaceae</taxon>
        <taxon>Planomonospora</taxon>
    </lineage>
</organism>
<dbReference type="Gene3D" id="1.10.10.60">
    <property type="entry name" value="Homeodomain-like"/>
    <property type="match status" value="1"/>
</dbReference>
<evidence type="ECO:0000256" key="4">
    <source>
        <dbReference type="PROSITE-ProRule" id="PRU00335"/>
    </source>
</evidence>
<name>A0ABP6N039_9ACTN</name>
<dbReference type="Gene3D" id="1.10.357.10">
    <property type="entry name" value="Tetracycline Repressor, domain 2"/>
    <property type="match status" value="1"/>
</dbReference>